<evidence type="ECO:0000313" key="3">
    <source>
        <dbReference type="EMBL" id="QHT62828.1"/>
    </source>
</evidence>
<dbReference type="GO" id="GO:0008757">
    <property type="term" value="F:S-adenosylmethionine-dependent methyltransferase activity"/>
    <property type="evidence" value="ECO:0007669"/>
    <property type="project" value="InterPro"/>
</dbReference>
<dbReference type="InterPro" id="IPR019734">
    <property type="entry name" value="TPR_rpt"/>
</dbReference>
<feature type="repeat" description="TPR" evidence="1">
    <location>
        <begin position="264"/>
        <end position="297"/>
    </location>
</feature>
<dbReference type="SUPFAM" id="SSF53335">
    <property type="entry name" value="S-adenosyl-L-methionine-dependent methyltransferases"/>
    <property type="match status" value="1"/>
</dbReference>
<dbReference type="GO" id="GO:0032259">
    <property type="term" value="P:methylation"/>
    <property type="evidence" value="ECO:0007669"/>
    <property type="project" value="UniProtKB-KW"/>
</dbReference>
<dbReference type="Pfam" id="PF08241">
    <property type="entry name" value="Methyltransf_11"/>
    <property type="match status" value="1"/>
</dbReference>
<sequence>MDFNQMLTLNMGSYTRQFPLTNTFGNVYPVLDDRLLCGLFRIQDNEQVLDIGGGANPFRRANVVTEPFLAHNAHRSGLGVNKSFQYVECFAECLPFADQSFDFVISRQVFEHTESPRDACEEMMRVGKRGFIETPQKIYELLLGPNPSHNWFVTLRQDTLVFERRMFIRHPLRHLSLSAVPSSIEMQALAHWEFKNLSNVQYYWESRIKYDVIDHEGGFDYSNPDHAAQSHLDVALCSLRLGGFYLPQREADAQEAVRLKPDWALARNTLGVIQWKLGKTEEARKQFEAARQLDSRDEYRHNAALAAGGEPIVVDFEDALEMDERFYAKYSKADHFDIIGYLFGAPG</sequence>
<proteinExistence type="predicted"/>
<dbReference type="AlphaFoldDB" id="A0A6C0G079"/>
<accession>A0A6C0G079</accession>
<dbReference type="PROSITE" id="PS50005">
    <property type="entry name" value="TPR"/>
    <property type="match status" value="1"/>
</dbReference>
<organism evidence="3 4">
    <name type="scientific">Paenibacillus lycopersici</name>
    <dbReference type="NCBI Taxonomy" id="2704462"/>
    <lineage>
        <taxon>Bacteria</taxon>
        <taxon>Bacillati</taxon>
        <taxon>Bacillota</taxon>
        <taxon>Bacilli</taxon>
        <taxon>Bacillales</taxon>
        <taxon>Paenibacillaceae</taxon>
        <taxon>Paenibacillus</taxon>
    </lineage>
</organism>
<dbReference type="KEGG" id="plyc:GXP70_24505"/>
<keyword evidence="4" id="KW-1185">Reference proteome</keyword>
<evidence type="ECO:0000259" key="2">
    <source>
        <dbReference type="Pfam" id="PF08241"/>
    </source>
</evidence>
<dbReference type="Gene3D" id="1.25.40.10">
    <property type="entry name" value="Tetratricopeptide repeat domain"/>
    <property type="match status" value="1"/>
</dbReference>
<gene>
    <name evidence="3" type="ORF">GXP70_24505</name>
</gene>
<evidence type="ECO:0000256" key="1">
    <source>
        <dbReference type="PROSITE-ProRule" id="PRU00339"/>
    </source>
</evidence>
<keyword evidence="3" id="KW-0489">Methyltransferase</keyword>
<protein>
    <submittedName>
        <fullName evidence="3">Methyltransferase domain-containing protein</fullName>
    </submittedName>
</protein>
<dbReference type="Gene3D" id="3.40.50.150">
    <property type="entry name" value="Vaccinia Virus protein VP39"/>
    <property type="match status" value="1"/>
</dbReference>
<reference evidence="3 4" key="1">
    <citation type="submission" date="2020-01" db="EMBL/GenBank/DDBJ databases">
        <title>Paenibacillus sp. nov., isolated from tomato rhizosphere.</title>
        <authorList>
            <person name="Weon H.-Y."/>
            <person name="Lee S.A."/>
        </authorList>
    </citation>
    <scope>NUCLEOTIDE SEQUENCE [LARGE SCALE GENOMIC DNA]</scope>
    <source>
        <strain evidence="3 4">12200R-189</strain>
    </source>
</reference>
<dbReference type="RefSeq" id="WP_162359259.1">
    <property type="nucleotide sequence ID" value="NZ_CP048209.1"/>
</dbReference>
<dbReference type="InterPro" id="IPR011990">
    <property type="entry name" value="TPR-like_helical_dom_sf"/>
</dbReference>
<feature type="domain" description="Methyltransferase type 11" evidence="2">
    <location>
        <begin position="75"/>
        <end position="130"/>
    </location>
</feature>
<dbReference type="Proteomes" id="UP000476064">
    <property type="component" value="Chromosome"/>
</dbReference>
<keyword evidence="3" id="KW-0808">Transferase</keyword>
<dbReference type="EMBL" id="CP048209">
    <property type="protein sequence ID" value="QHT62828.1"/>
    <property type="molecule type" value="Genomic_DNA"/>
</dbReference>
<name>A0A6C0G079_9BACL</name>
<dbReference type="SUPFAM" id="SSF48452">
    <property type="entry name" value="TPR-like"/>
    <property type="match status" value="1"/>
</dbReference>
<dbReference type="InterPro" id="IPR029063">
    <property type="entry name" value="SAM-dependent_MTases_sf"/>
</dbReference>
<dbReference type="InterPro" id="IPR013216">
    <property type="entry name" value="Methyltransf_11"/>
</dbReference>
<evidence type="ECO:0000313" key="4">
    <source>
        <dbReference type="Proteomes" id="UP000476064"/>
    </source>
</evidence>
<keyword evidence="1" id="KW-0802">TPR repeat</keyword>